<feature type="domain" description="Thioredoxin" evidence="1">
    <location>
        <begin position="6"/>
        <end position="162"/>
    </location>
</feature>
<dbReference type="PROSITE" id="PS51352">
    <property type="entry name" value="THIOREDOXIN_2"/>
    <property type="match status" value="1"/>
</dbReference>
<evidence type="ECO:0000313" key="3">
    <source>
        <dbReference type="Proteomes" id="UP001445335"/>
    </source>
</evidence>
<dbReference type="EMBL" id="JALJOU010000004">
    <property type="protein sequence ID" value="KAK9844220.1"/>
    <property type="molecule type" value="Genomic_DNA"/>
</dbReference>
<comment type="caution">
    <text evidence="2">The sequence shown here is derived from an EMBL/GenBank/DDBJ whole genome shotgun (WGS) entry which is preliminary data.</text>
</comment>
<dbReference type="CDD" id="cd02969">
    <property type="entry name" value="PRX_like1"/>
    <property type="match status" value="1"/>
</dbReference>
<organism evidence="2 3">
    <name type="scientific">Elliptochloris bilobata</name>
    <dbReference type="NCBI Taxonomy" id="381761"/>
    <lineage>
        <taxon>Eukaryota</taxon>
        <taxon>Viridiplantae</taxon>
        <taxon>Chlorophyta</taxon>
        <taxon>core chlorophytes</taxon>
        <taxon>Trebouxiophyceae</taxon>
        <taxon>Trebouxiophyceae incertae sedis</taxon>
        <taxon>Elliptochloris clade</taxon>
        <taxon>Elliptochloris</taxon>
    </lineage>
</organism>
<sequence length="199" mass="22432">MESGSLSLGLEAPHFELPEPLTGRKVSLDDSKGAKAILVCFICNHCPFVIHLERAIVEMVEHFKTQGLATFAISANSMITHPQDGPEKMAEKAESLGYPFPYLYDESQEMAKAYGAVCTPEFYVFDANRSLAYHGRFDESTPRNGKPITGDDLRDALEDILAGRPVQRPMRNSIGCGIKWHPETRFKRNHSEEQSWCRW</sequence>
<dbReference type="Gene3D" id="3.40.30.10">
    <property type="entry name" value="Glutaredoxin"/>
    <property type="match status" value="1"/>
</dbReference>
<evidence type="ECO:0000259" key="1">
    <source>
        <dbReference type="PROSITE" id="PS51352"/>
    </source>
</evidence>
<dbReference type="SUPFAM" id="SSF52833">
    <property type="entry name" value="Thioredoxin-like"/>
    <property type="match status" value="1"/>
</dbReference>
<dbReference type="GO" id="GO:0016209">
    <property type="term" value="F:antioxidant activity"/>
    <property type="evidence" value="ECO:0007669"/>
    <property type="project" value="InterPro"/>
</dbReference>
<dbReference type="Pfam" id="PF00578">
    <property type="entry name" value="AhpC-TSA"/>
    <property type="match status" value="1"/>
</dbReference>
<dbReference type="PANTHER" id="PTHR43640">
    <property type="entry name" value="OS07G0260300 PROTEIN"/>
    <property type="match status" value="1"/>
</dbReference>
<name>A0AAW1SEG9_9CHLO</name>
<proteinExistence type="predicted"/>
<protein>
    <recommendedName>
        <fullName evidence="1">Thioredoxin domain-containing protein</fullName>
    </recommendedName>
</protein>
<accession>A0AAW1SEG9</accession>
<dbReference type="InterPro" id="IPR000866">
    <property type="entry name" value="AhpC/TSA"/>
</dbReference>
<evidence type="ECO:0000313" key="2">
    <source>
        <dbReference type="EMBL" id="KAK9844220.1"/>
    </source>
</evidence>
<dbReference type="PANTHER" id="PTHR43640:SF1">
    <property type="entry name" value="THIOREDOXIN-DEPENDENT PEROXIREDOXIN"/>
    <property type="match status" value="1"/>
</dbReference>
<keyword evidence="3" id="KW-1185">Reference proteome</keyword>
<dbReference type="InterPro" id="IPR036249">
    <property type="entry name" value="Thioredoxin-like_sf"/>
</dbReference>
<dbReference type="GO" id="GO:0016491">
    <property type="term" value="F:oxidoreductase activity"/>
    <property type="evidence" value="ECO:0007669"/>
    <property type="project" value="InterPro"/>
</dbReference>
<dbReference type="InterPro" id="IPR047262">
    <property type="entry name" value="PRX-like1"/>
</dbReference>
<dbReference type="InterPro" id="IPR013766">
    <property type="entry name" value="Thioredoxin_domain"/>
</dbReference>
<reference evidence="2 3" key="1">
    <citation type="journal article" date="2024" name="Nat. Commun.">
        <title>Phylogenomics reveals the evolutionary origins of lichenization in chlorophyte algae.</title>
        <authorList>
            <person name="Puginier C."/>
            <person name="Libourel C."/>
            <person name="Otte J."/>
            <person name="Skaloud P."/>
            <person name="Haon M."/>
            <person name="Grisel S."/>
            <person name="Petersen M."/>
            <person name="Berrin J.G."/>
            <person name="Delaux P.M."/>
            <person name="Dal Grande F."/>
            <person name="Keller J."/>
        </authorList>
    </citation>
    <scope>NUCLEOTIDE SEQUENCE [LARGE SCALE GENOMIC DNA]</scope>
    <source>
        <strain evidence="2 3">SAG 245.80</strain>
    </source>
</reference>
<gene>
    <name evidence="2" type="ORF">WJX81_008581</name>
</gene>
<dbReference type="AlphaFoldDB" id="A0AAW1SEG9"/>
<dbReference type="Proteomes" id="UP001445335">
    <property type="component" value="Unassembled WGS sequence"/>
</dbReference>